<evidence type="ECO:0000256" key="1">
    <source>
        <dbReference type="SAM" id="MobiDB-lite"/>
    </source>
</evidence>
<feature type="region of interest" description="Disordered" evidence="1">
    <location>
        <begin position="1"/>
        <end position="25"/>
    </location>
</feature>
<dbReference type="Gramene" id="CDF40937">
    <property type="protein sequence ID" value="CDF40937"/>
    <property type="gene ID" value="CHC_T00007535001"/>
</dbReference>
<dbReference type="GeneID" id="17318950"/>
<proteinExistence type="predicted"/>
<dbReference type="EMBL" id="HG002276">
    <property type="protein sequence ID" value="CDF40937.1"/>
    <property type="molecule type" value="Genomic_DNA"/>
</dbReference>
<name>R7QR25_CHOCR</name>
<dbReference type="Proteomes" id="UP000012073">
    <property type="component" value="Unassembled WGS sequence"/>
</dbReference>
<dbReference type="RefSeq" id="XP_005711231.1">
    <property type="nucleotide sequence ID" value="XM_005711174.1"/>
</dbReference>
<dbReference type="AlphaFoldDB" id="R7QR25"/>
<evidence type="ECO:0000313" key="2">
    <source>
        <dbReference type="EMBL" id="CDF40937.1"/>
    </source>
</evidence>
<dbReference type="KEGG" id="ccp:CHC_T00007535001"/>
<protein>
    <submittedName>
        <fullName evidence="2">Uncharacterized protein</fullName>
    </submittedName>
</protein>
<keyword evidence="3" id="KW-1185">Reference proteome</keyword>
<reference evidence="3" key="1">
    <citation type="journal article" date="2013" name="Proc. Natl. Acad. Sci. U.S.A.">
        <title>Genome structure and metabolic features in the red seaweed Chondrus crispus shed light on evolution of the Archaeplastida.</title>
        <authorList>
            <person name="Collen J."/>
            <person name="Porcel B."/>
            <person name="Carre W."/>
            <person name="Ball S.G."/>
            <person name="Chaparro C."/>
            <person name="Tonon T."/>
            <person name="Barbeyron T."/>
            <person name="Michel G."/>
            <person name="Noel B."/>
            <person name="Valentin K."/>
            <person name="Elias M."/>
            <person name="Artiguenave F."/>
            <person name="Arun A."/>
            <person name="Aury J.M."/>
            <person name="Barbosa-Neto J.F."/>
            <person name="Bothwell J.H."/>
            <person name="Bouget F.Y."/>
            <person name="Brillet L."/>
            <person name="Cabello-Hurtado F."/>
            <person name="Capella-Gutierrez S."/>
            <person name="Charrier B."/>
            <person name="Cladiere L."/>
            <person name="Cock J.M."/>
            <person name="Coelho S.M."/>
            <person name="Colleoni C."/>
            <person name="Czjzek M."/>
            <person name="Da Silva C."/>
            <person name="Delage L."/>
            <person name="Denoeud F."/>
            <person name="Deschamps P."/>
            <person name="Dittami S.M."/>
            <person name="Gabaldon T."/>
            <person name="Gachon C.M."/>
            <person name="Groisillier A."/>
            <person name="Herve C."/>
            <person name="Jabbari K."/>
            <person name="Katinka M."/>
            <person name="Kloareg B."/>
            <person name="Kowalczyk N."/>
            <person name="Labadie K."/>
            <person name="Leblanc C."/>
            <person name="Lopez P.J."/>
            <person name="McLachlan D.H."/>
            <person name="Meslet-Cladiere L."/>
            <person name="Moustafa A."/>
            <person name="Nehr Z."/>
            <person name="Nyvall Collen P."/>
            <person name="Panaud O."/>
            <person name="Partensky F."/>
            <person name="Poulain J."/>
            <person name="Rensing S.A."/>
            <person name="Rousvoal S."/>
            <person name="Samson G."/>
            <person name="Symeonidi A."/>
            <person name="Weissenbach J."/>
            <person name="Zambounis A."/>
            <person name="Wincker P."/>
            <person name="Boyen C."/>
        </authorList>
    </citation>
    <scope>NUCLEOTIDE SEQUENCE [LARGE SCALE GENOMIC DNA]</scope>
    <source>
        <strain evidence="3">cv. Stackhouse</strain>
    </source>
</reference>
<accession>R7QR25</accession>
<organism evidence="2 3">
    <name type="scientific">Chondrus crispus</name>
    <name type="common">Carrageen Irish moss</name>
    <name type="synonym">Polymorpha crispa</name>
    <dbReference type="NCBI Taxonomy" id="2769"/>
    <lineage>
        <taxon>Eukaryota</taxon>
        <taxon>Rhodophyta</taxon>
        <taxon>Florideophyceae</taxon>
        <taxon>Rhodymeniophycidae</taxon>
        <taxon>Gigartinales</taxon>
        <taxon>Gigartinaceae</taxon>
        <taxon>Chondrus</taxon>
    </lineage>
</organism>
<evidence type="ECO:0000313" key="3">
    <source>
        <dbReference type="Proteomes" id="UP000012073"/>
    </source>
</evidence>
<gene>
    <name evidence="2" type="ORF">CHC_T00007535001</name>
</gene>
<sequence>MESRFSPVHRPCPVHRDYASNANTDSVAHPNRFSYLFIRDGNIPKQNTH</sequence>